<comment type="caution">
    <text evidence="5">The sequence shown here is derived from an EMBL/GenBank/DDBJ whole genome shotgun (WGS) entry which is preliminary data.</text>
</comment>
<sequence>EAHALELANATEFGLSSAVFSTNLERAVTFARKVRAGMTHVNDIPVNDEANAPFGGEKNSGLGRFNGDWAIDEFTRDHWISVQHTPRH</sequence>
<keyword evidence="2" id="KW-0560">Oxidoreductase</keyword>
<proteinExistence type="inferred from homology"/>
<dbReference type="AlphaFoldDB" id="A0A6A7Z150"/>
<name>A0A6A7Z150_9PSED</name>
<gene>
    <name evidence="5" type="ORF">GHN86_23235</name>
</gene>
<feature type="non-terminal residue" evidence="5">
    <location>
        <position position="1"/>
    </location>
</feature>
<evidence type="ECO:0000259" key="4">
    <source>
        <dbReference type="Pfam" id="PF00171"/>
    </source>
</evidence>
<dbReference type="Gene3D" id="3.40.309.10">
    <property type="entry name" value="Aldehyde Dehydrogenase, Chain A, domain 2"/>
    <property type="match status" value="1"/>
</dbReference>
<dbReference type="SUPFAM" id="SSF53720">
    <property type="entry name" value="ALDH-like"/>
    <property type="match status" value="1"/>
</dbReference>
<dbReference type="Pfam" id="PF00171">
    <property type="entry name" value="Aldedh"/>
    <property type="match status" value="1"/>
</dbReference>
<feature type="domain" description="Aldehyde dehydrogenase" evidence="4">
    <location>
        <begin position="2"/>
        <end position="79"/>
    </location>
</feature>
<dbReference type="PANTHER" id="PTHR42986:SF1">
    <property type="entry name" value="BENZALDEHYDE DEHYDROGENASE YFMT"/>
    <property type="match status" value="1"/>
</dbReference>
<dbReference type="Gene3D" id="3.40.605.10">
    <property type="entry name" value="Aldehyde Dehydrogenase, Chain A, domain 1"/>
    <property type="match status" value="1"/>
</dbReference>
<feature type="non-terminal residue" evidence="5">
    <location>
        <position position="88"/>
    </location>
</feature>
<dbReference type="InterPro" id="IPR016163">
    <property type="entry name" value="Ald_DH_C"/>
</dbReference>
<dbReference type="InterPro" id="IPR016162">
    <property type="entry name" value="Ald_DH_N"/>
</dbReference>
<evidence type="ECO:0000256" key="2">
    <source>
        <dbReference type="ARBA" id="ARBA00023002"/>
    </source>
</evidence>
<accession>A0A6A7Z150</accession>
<evidence type="ECO:0000313" key="5">
    <source>
        <dbReference type="EMBL" id="MQT82944.1"/>
    </source>
</evidence>
<dbReference type="EMBL" id="WIWC01000172">
    <property type="protein sequence ID" value="MQT82944.1"/>
    <property type="molecule type" value="Genomic_DNA"/>
</dbReference>
<keyword evidence="3" id="KW-0520">NAD</keyword>
<evidence type="ECO:0000256" key="1">
    <source>
        <dbReference type="ARBA" id="ARBA00009986"/>
    </source>
</evidence>
<organism evidence="5">
    <name type="scientific">Pseudomonas helleri</name>
    <dbReference type="NCBI Taxonomy" id="1608996"/>
    <lineage>
        <taxon>Bacteria</taxon>
        <taxon>Pseudomonadati</taxon>
        <taxon>Pseudomonadota</taxon>
        <taxon>Gammaproteobacteria</taxon>
        <taxon>Pseudomonadales</taxon>
        <taxon>Pseudomonadaceae</taxon>
        <taxon>Pseudomonas</taxon>
    </lineage>
</organism>
<comment type="similarity">
    <text evidence="1">Belongs to the aldehyde dehydrogenase family.</text>
</comment>
<dbReference type="PANTHER" id="PTHR42986">
    <property type="entry name" value="BENZALDEHYDE DEHYDROGENASE YFMT"/>
    <property type="match status" value="1"/>
</dbReference>
<dbReference type="InterPro" id="IPR015590">
    <property type="entry name" value="Aldehyde_DH_dom"/>
</dbReference>
<protein>
    <submittedName>
        <fullName evidence="5">Aldehyde dehydrogenase family protein</fullName>
    </submittedName>
</protein>
<evidence type="ECO:0000256" key="3">
    <source>
        <dbReference type="ARBA" id="ARBA00023027"/>
    </source>
</evidence>
<dbReference type="RefSeq" id="WP_153387403.1">
    <property type="nucleotide sequence ID" value="NZ_WIWC01000172.1"/>
</dbReference>
<dbReference type="InterPro" id="IPR016161">
    <property type="entry name" value="Ald_DH/histidinol_DH"/>
</dbReference>
<reference evidence="5" key="1">
    <citation type="submission" date="2019-10" db="EMBL/GenBank/DDBJ databases">
        <title>Evaluation of single-gene subtyping targets for Pseudomonas.</title>
        <authorList>
            <person name="Reichler S.J."/>
            <person name="Orsi R.H."/>
            <person name="Wiedmann M."/>
            <person name="Martin N.H."/>
            <person name="Murphy S.I."/>
        </authorList>
    </citation>
    <scope>NUCLEOTIDE SEQUENCE</scope>
    <source>
        <strain evidence="5">FSL R10-2339</strain>
    </source>
</reference>
<dbReference type="GO" id="GO:0016620">
    <property type="term" value="F:oxidoreductase activity, acting on the aldehyde or oxo group of donors, NAD or NADP as acceptor"/>
    <property type="evidence" value="ECO:0007669"/>
    <property type="project" value="InterPro"/>
</dbReference>